<gene>
    <name evidence="2" type="ORF">AMURIS_05427</name>
</gene>
<organism evidence="2 3">
    <name type="scientific">Acetatifactor muris</name>
    <dbReference type="NCBI Taxonomy" id="879566"/>
    <lineage>
        <taxon>Bacteria</taxon>
        <taxon>Bacillati</taxon>
        <taxon>Bacillota</taxon>
        <taxon>Clostridia</taxon>
        <taxon>Lachnospirales</taxon>
        <taxon>Lachnospiraceae</taxon>
        <taxon>Acetatifactor</taxon>
    </lineage>
</organism>
<accession>A0A2K4ZQ86</accession>
<evidence type="ECO:0000313" key="3">
    <source>
        <dbReference type="Proteomes" id="UP000236311"/>
    </source>
</evidence>
<reference evidence="2 3" key="1">
    <citation type="submission" date="2018-01" db="EMBL/GenBank/DDBJ databases">
        <authorList>
            <person name="Gaut B.S."/>
            <person name="Morton B.R."/>
            <person name="Clegg M.T."/>
            <person name="Duvall M.R."/>
        </authorList>
    </citation>
    <scope>NUCLEOTIDE SEQUENCE [LARGE SCALE GENOMIC DNA]</scope>
    <source>
        <strain evidence="2">GP69</strain>
    </source>
</reference>
<dbReference type="RefSeq" id="WP_103242589.1">
    <property type="nucleotide sequence ID" value="NZ_JANJZD010000067.1"/>
</dbReference>
<evidence type="ECO:0000313" key="2">
    <source>
        <dbReference type="EMBL" id="SOY32661.1"/>
    </source>
</evidence>
<dbReference type="AlphaFoldDB" id="A0A2K4ZQ86"/>
<feature type="transmembrane region" description="Helical" evidence="1">
    <location>
        <begin position="12"/>
        <end position="32"/>
    </location>
</feature>
<keyword evidence="1" id="KW-1133">Transmembrane helix</keyword>
<keyword evidence="3" id="KW-1185">Reference proteome</keyword>
<dbReference type="EMBL" id="OFSM01000062">
    <property type="protein sequence ID" value="SOY32661.1"/>
    <property type="molecule type" value="Genomic_DNA"/>
</dbReference>
<protein>
    <submittedName>
        <fullName evidence="2">Uncharacterized protein</fullName>
    </submittedName>
</protein>
<evidence type="ECO:0000256" key="1">
    <source>
        <dbReference type="SAM" id="Phobius"/>
    </source>
</evidence>
<keyword evidence="1" id="KW-0812">Transmembrane</keyword>
<proteinExistence type="predicted"/>
<keyword evidence="1" id="KW-0472">Membrane</keyword>
<name>A0A2K4ZQ86_9FIRM</name>
<sequence>MELSTSDIIQIIGIMVAIITGISSIVISVITLRQNSKIVKESNKAQIEIFPYKVYGDMFPRIRIQNFGLTTGTILDIKTIPEMPIDHMVINPFEFYKHLSLAPNQSFTTIFCKNDSNEAEVPIEKFDIVITYKTLNDTVKSTFHINYKFLNGYMESKSQSRTTESALDKINQSIQGLQQK</sequence>
<dbReference type="Proteomes" id="UP000236311">
    <property type="component" value="Unassembled WGS sequence"/>
</dbReference>